<gene>
    <name evidence="8" type="ORF">NLI96_g8927</name>
</gene>
<keyword evidence="5 6" id="KW-0408">Iron</keyword>
<organism evidence="8 9">
    <name type="scientific">Meripilus lineatus</name>
    <dbReference type="NCBI Taxonomy" id="2056292"/>
    <lineage>
        <taxon>Eukaryota</taxon>
        <taxon>Fungi</taxon>
        <taxon>Dikarya</taxon>
        <taxon>Basidiomycota</taxon>
        <taxon>Agaricomycotina</taxon>
        <taxon>Agaricomycetes</taxon>
        <taxon>Polyporales</taxon>
        <taxon>Meripilaceae</taxon>
        <taxon>Meripilus</taxon>
    </lineage>
</organism>
<dbReference type="PRINTS" id="PR00465">
    <property type="entry name" value="EP450IV"/>
</dbReference>
<evidence type="ECO:0000256" key="4">
    <source>
        <dbReference type="ARBA" id="ARBA00022723"/>
    </source>
</evidence>
<name>A0AAD5UYQ9_9APHY</name>
<dbReference type="Proteomes" id="UP001212997">
    <property type="component" value="Unassembled WGS sequence"/>
</dbReference>
<comment type="cofactor">
    <cofactor evidence="1 6">
        <name>heme</name>
        <dbReference type="ChEBI" id="CHEBI:30413"/>
    </cofactor>
</comment>
<evidence type="ECO:0000256" key="7">
    <source>
        <dbReference type="SAM" id="SignalP"/>
    </source>
</evidence>
<feature type="binding site" description="axial binding residue" evidence="6">
    <location>
        <position position="421"/>
    </location>
    <ligand>
        <name>heme</name>
        <dbReference type="ChEBI" id="CHEBI:30413"/>
    </ligand>
    <ligandPart>
        <name>Fe</name>
        <dbReference type="ChEBI" id="CHEBI:18248"/>
    </ligandPart>
</feature>
<keyword evidence="3 6" id="KW-0349">Heme</keyword>
<accession>A0AAD5UYQ9</accession>
<evidence type="ECO:0000256" key="2">
    <source>
        <dbReference type="ARBA" id="ARBA00010617"/>
    </source>
</evidence>
<feature type="chain" id="PRO_5042170903" description="Cytochrome P450" evidence="7">
    <location>
        <begin position="21"/>
        <end position="489"/>
    </location>
</feature>
<protein>
    <recommendedName>
        <fullName evidence="10">Cytochrome P450</fullName>
    </recommendedName>
</protein>
<dbReference type="AlphaFoldDB" id="A0AAD5UYQ9"/>
<evidence type="ECO:0000256" key="3">
    <source>
        <dbReference type="ARBA" id="ARBA00022617"/>
    </source>
</evidence>
<reference evidence="8" key="1">
    <citation type="submission" date="2022-07" db="EMBL/GenBank/DDBJ databases">
        <title>Genome Sequence of Physisporinus lineatus.</title>
        <authorList>
            <person name="Buettner E."/>
        </authorList>
    </citation>
    <scope>NUCLEOTIDE SEQUENCE</scope>
    <source>
        <strain evidence="8">VT162</strain>
    </source>
</reference>
<dbReference type="PANTHER" id="PTHR24304:SF2">
    <property type="entry name" value="24-HYDROXYCHOLESTEROL 7-ALPHA-HYDROXYLASE"/>
    <property type="match status" value="1"/>
</dbReference>
<keyword evidence="7" id="KW-0732">Signal</keyword>
<dbReference type="PANTHER" id="PTHR24304">
    <property type="entry name" value="CYTOCHROME P450 FAMILY 7"/>
    <property type="match status" value="1"/>
</dbReference>
<dbReference type="InterPro" id="IPR050529">
    <property type="entry name" value="CYP450_sterol_14alpha_dmase"/>
</dbReference>
<dbReference type="InterPro" id="IPR002403">
    <property type="entry name" value="Cyt_P450_E_grp-IV"/>
</dbReference>
<dbReference type="InterPro" id="IPR001128">
    <property type="entry name" value="Cyt_P450"/>
</dbReference>
<evidence type="ECO:0000313" key="9">
    <source>
        <dbReference type="Proteomes" id="UP001212997"/>
    </source>
</evidence>
<dbReference type="GO" id="GO:0005506">
    <property type="term" value="F:iron ion binding"/>
    <property type="evidence" value="ECO:0007669"/>
    <property type="project" value="InterPro"/>
</dbReference>
<evidence type="ECO:0008006" key="10">
    <source>
        <dbReference type="Google" id="ProtNLM"/>
    </source>
</evidence>
<feature type="signal peptide" evidence="7">
    <location>
        <begin position="1"/>
        <end position="20"/>
    </location>
</feature>
<comment type="similarity">
    <text evidence="2">Belongs to the cytochrome P450 family.</text>
</comment>
<evidence type="ECO:0000313" key="8">
    <source>
        <dbReference type="EMBL" id="KAJ3479630.1"/>
    </source>
</evidence>
<proteinExistence type="inferred from homology"/>
<dbReference type="GO" id="GO:0016705">
    <property type="term" value="F:oxidoreductase activity, acting on paired donors, with incorporation or reduction of molecular oxygen"/>
    <property type="evidence" value="ECO:0007669"/>
    <property type="project" value="InterPro"/>
</dbReference>
<sequence length="489" mass="54667">MIYLLAICFIVGIGISYTRSRSSTTKGGAPTVPSLLPWIGNTIQYTKDPAKFMNECRERYGSVFKMVLGGKSFTVVSDARGLDSIFRDRHRAFNVHPAHLRIAKAVGGVKRADEVVHIISDRLFPLVTRELGREGMNKFIPSFNADLLSLVEAMAARVRNSSHGAPIPLMPFIGKSLYHAINMAAYGPLYPFESYDDFEVCDFDLILLLSRIPFLSRRVVQSQQRIIRSLGDYIDRAWSGGQLEGASVLTSEVVSILKDSNLDDPDVAGAVFTFTWGMLSNPIRITYWLMVFILNDAMATTRIREEVDRELRDHFGGDLKQMLAAPFTDVETRFPLLESAVHETMRMGILQTALREAHADTEIYTNSGMMQVQKGDLLMTNIYPVHMDPETFSDPETFRPDRFLDEKTRAHMGFGGGRHLCKGKLFALHVVKMLVILCFGMFDMELVDASGKSAVGNIPPADPRRSVSVLRPCSGQTLYAHAKMRDLKG</sequence>
<evidence type="ECO:0000256" key="1">
    <source>
        <dbReference type="ARBA" id="ARBA00001971"/>
    </source>
</evidence>
<dbReference type="InterPro" id="IPR036396">
    <property type="entry name" value="Cyt_P450_sf"/>
</dbReference>
<evidence type="ECO:0000256" key="6">
    <source>
        <dbReference type="PIRSR" id="PIRSR602403-1"/>
    </source>
</evidence>
<keyword evidence="4 6" id="KW-0479">Metal-binding</keyword>
<dbReference type="EMBL" id="JANAWD010000427">
    <property type="protein sequence ID" value="KAJ3479630.1"/>
    <property type="molecule type" value="Genomic_DNA"/>
</dbReference>
<evidence type="ECO:0000256" key="5">
    <source>
        <dbReference type="ARBA" id="ARBA00023004"/>
    </source>
</evidence>
<dbReference type="Gene3D" id="1.10.630.10">
    <property type="entry name" value="Cytochrome P450"/>
    <property type="match status" value="1"/>
</dbReference>
<dbReference type="Pfam" id="PF00067">
    <property type="entry name" value="p450"/>
    <property type="match status" value="2"/>
</dbReference>
<comment type="caution">
    <text evidence="8">The sequence shown here is derived from an EMBL/GenBank/DDBJ whole genome shotgun (WGS) entry which is preliminary data.</text>
</comment>
<dbReference type="GO" id="GO:0020037">
    <property type="term" value="F:heme binding"/>
    <property type="evidence" value="ECO:0007669"/>
    <property type="project" value="InterPro"/>
</dbReference>
<dbReference type="SUPFAM" id="SSF48264">
    <property type="entry name" value="Cytochrome P450"/>
    <property type="match status" value="1"/>
</dbReference>
<dbReference type="GO" id="GO:0008395">
    <property type="term" value="F:steroid hydroxylase activity"/>
    <property type="evidence" value="ECO:0007669"/>
    <property type="project" value="TreeGrafter"/>
</dbReference>
<keyword evidence="9" id="KW-1185">Reference proteome</keyword>